<evidence type="ECO:0000256" key="8">
    <source>
        <dbReference type="RuleBase" id="RU003664"/>
    </source>
</evidence>
<comment type="caution">
    <text evidence="11">The sequence shown here is derived from an EMBL/GenBank/DDBJ whole genome shotgun (WGS) entry which is preliminary data.</text>
</comment>
<dbReference type="AlphaFoldDB" id="A0A7C3WMY4"/>
<dbReference type="GO" id="GO:0005737">
    <property type="term" value="C:cytoplasm"/>
    <property type="evidence" value="ECO:0007669"/>
    <property type="project" value="UniProtKB-SubCell"/>
</dbReference>
<organism evidence="11">
    <name type="scientific">Dictyoglomus turgidum</name>
    <dbReference type="NCBI Taxonomy" id="513050"/>
    <lineage>
        <taxon>Bacteria</taxon>
        <taxon>Pseudomonadati</taxon>
        <taxon>Dictyoglomota</taxon>
        <taxon>Dictyoglomia</taxon>
        <taxon>Dictyoglomales</taxon>
        <taxon>Dictyoglomaceae</taxon>
        <taxon>Dictyoglomus</taxon>
    </lineage>
</organism>
<dbReference type="Gene3D" id="3.40.50.720">
    <property type="entry name" value="NAD(P)-binding Rossmann-like Domain"/>
    <property type="match status" value="1"/>
</dbReference>
<proteinExistence type="inferred from homology"/>
<dbReference type="Pfam" id="PF02875">
    <property type="entry name" value="Mur_ligase_C"/>
    <property type="match status" value="1"/>
</dbReference>
<keyword evidence="6 7" id="KW-0067">ATP-binding</keyword>
<keyword evidence="7 8" id="KW-0573">Peptidoglycan synthesis</keyword>
<evidence type="ECO:0000259" key="9">
    <source>
        <dbReference type="Pfam" id="PF02875"/>
    </source>
</evidence>
<dbReference type="GO" id="GO:0008360">
    <property type="term" value="P:regulation of cell shape"/>
    <property type="evidence" value="ECO:0007669"/>
    <property type="project" value="UniProtKB-KW"/>
</dbReference>
<keyword evidence="4 7" id="KW-0436">Ligase</keyword>
<dbReference type="EMBL" id="DTGA01000195">
    <property type="protein sequence ID" value="HGB31686.1"/>
    <property type="molecule type" value="Genomic_DNA"/>
</dbReference>
<keyword evidence="7 8" id="KW-0133">Cell shape</keyword>
<protein>
    <recommendedName>
        <fullName evidence="7 8">UDP-N-acetylmuramoylalanine--D-glutamate ligase</fullName>
        <ecNumber evidence="7 8">6.3.2.9</ecNumber>
    </recommendedName>
    <alternativeName>
        <fullName evidence="7">D-glutamic acid-adding enzyme</fullName>
    </alternativeName>
    <alternativeName>
        <fullName evidence="7">UDP-N-acetylmuramoyl-L-alanyl-D-glutamate synthetase</fullName>
    </alternativeName>
</protein>
<dbReference type="SUPFAM" id="SSF51984">
    <property type="entry name" value="MurCD N-terminal domain"/>
    <property type="match status" value="1"/>
</dbReference>
<keyword evidence="3 7" id="KW-0963">Cytoplasm</keyword>
<dbReference type="PANTHER" id="PTHR43692">
    <property type="entry name" value="UDP-N-ACETYLMURAMOYLALANINE--D-GLUTAMATE LIGASE"/>
    <property type="match status" value="1"/>
</dbReference>
<evidence type="ECO:0000313" key="11">
    <source>
        <dbReference type="EMBL" id="HGB31686.1"/>
    </source>
</evidence>
<dbReference type="EC" id="6.3.2.9" evidence="7 8"/>
<dbReference type="HAMAP" id="MF_00639">
    <property type="entry name" value="MurD"/>
    <property type="match status" value="1"/>
</dbReference>
<comment type="similarity">
    <text evidence="7">Belongs to the MurCDEF family.</text>
</comment>
<evidence type="ECO:0000256" key="1">
    <source>
        <dbReference type="ARBA" id="ARBA00004496"/>
    </source>
</evidence>
<dbReference type="InterPro" id="IPR005762">
    <property type="entry name" value="MurD"/>
</dbReference>
<evidence type="ECO:0000259" key="10">
    <source>
        <dbReference type="Pfam" id="PF08245"/>
    </source>
</evidence>
<evidence type="ECO:0000256" key="6">
    <source>
        <dbReference type="ARBA" id="ARBA00022840"/>
    </source>
</evidence>
<evidence type="ECO:0000256" key="7">
    <source>
        <dbReference type="HAMAP-Rule" id="MF_00639"/>
    </source>
</evidence>
<dbReference type="GO" id="GO:0005524">
    <property type="term" value="F:ATP binding"/>
    <property type="evidence" value="ECO:0007669"/>
    <property type="project" value="UniProtKB-UniRule"/>
</dbReference>
<keyword evidence="5 7" id="KW-0547">Nucleotide-binding</keyword>
<feature type="domain" description="Mur ligase C-terminal" evidence="9">
    <location>
        <begin position="316"/>
        <end position="428"/>
    </location>
</feature>
<dbReference type="Gene3D" id="3.90.190.20">
    <property type="entry name" value="Mur ligase, C-terminal domain"/>
    <property type="match status" value="1"/>
</dbReference>
<keyword evidence="7 8" id="KW-0131">Cell cycle</keyword>
<comment type="function">
    <text evidence="7 8">Cell wall formation. Catalyzes the addition of glutamate to the nucleotide precursor UDP-N-acetylmuramoyl-L-alanine (UMA).</text>
</comment>
<accession>A0A7C3WMY4</accession>
<dbReference type="Gene3D" id="3.40.1190.10">
    <property type="entry name" value="Mur-like, catalytic domain"/>
    <property type="match status" value="1"/>
</dbReference>
<evidence type="ECO:0000256" key="2">
    <source>
        <dbReference type="ARBA" id="ARBA00004752"/>
    </source>
</evidence>
<dbReference type="SUPFAM" id="SSF53623">
    <property type="entry name" value="MurD-like peptide ligases, catalytic domain"/>
    <property type="match status" value="1"/>
</dbReference>
<dbReference type="Pfam" id="PF21799">
    <property type="entry name" value="MurD-like_N"/>
    <property type="match status" value="1"/>
</dbReference>
<evidence type="ECO:0000256" key="4">
    <source>
        <dbReference type="ARBA" id="ARBA00022598"/>
    </source>
</evidence>
<dbReference type="GO" id="GO:0008764">
    <property type="term" value="F:UDP-N-acetylmuramoylalanine-D-glutamate ligase activity"/>
    <property type="evidence" value="ECO:0007669"/>
    <property type="project" value="UniProtKB-UniRule"/>
</dbReference>
<comment type="subcellular location">
    <subcellularLocation>
        <location evidence="1 7 8">Cytoplasm</location>
    </subcellularLocation>
</comment>
<sequence length="456" mass="51698">MDVNLNFKKALVLGLGISGLSIAEFLKNEGVNVIVNDYKTEDSFKDVIPLLKEKGIDFFFGGHPIELLQDVDLLVLSPGIPKTNPIYKEAIKRNIKIVGEIELAYWFAKVPIIAVTGTKGKSTTTTLIGEILNEAKIDNIVAGNIGLPFISVVKNLNKGYFVLEVSSFQLEDIENFRPYISVFTNIYPDHLDRYGSMKEYIEAKERIFMNQKEEDFAILNYDQDIIKKIVKKYPVNKLYFSENPIKECGIYFDKNKLIYKIKNQNGFINTSPNGLWNRILLKNFMAASLVGLILGIDEKVIEKVGDKFKGIPFALEKIDAINGRVFVNDSKATNPISTISAIKSINTSIVLILGGRNKNFDFTELFENIKQNGNVKYVVLIGETKNIMRELAKYYDIPYEEANTLEEAVRKAYYLSDFGDVILLSPACASFDMFENYKERGKAFNDIVERLKNEKI</sequence>
<dbReference type="GO" id="GO:0051301">
    <property type="term" value="P:cell division"/>
    <property type="evidence" value="ECO:0007669"/>
    <property type="project" value="UniProtKB-KW"/>
</dbReference>
<dbReference type="SUPFAM" id="SSF53244">
    <property type="entry name" value="MurD-like peptide ligases, peptide-binding domain"/>
    <property type="match status" value="1"/>
</dbReference>
<evidence type="ECO:0000256" key="5">
    <source>
        <dbReference type="ARBA" id="ARBA00022741"/>
    </source>
</evidence>
<comment type="pathway">
    <text evidence="2 7 8">Cell wall biogenesis; peptidoglycan biosynthesis.</text>
</comment>
<dbReference type="NCBIfam" id="TIGR01087">
    <property type="entry name" value="murD"/>
    <property type="match status" value="1"/>
</dbReference>
<dbReference type="InterPro" id="IPR036565">
    <property type="entry name" value="Mur-like_cat_sf"/>
</dbReference>
<dbReference type="PANTHER" id="PTHR43692:SF1">
    <property type="entry name" value="UDP-N-ACETYLMURAMOYLALANINE--D-GLUTAMATE LIGASE"/>
    <property type="match status" value="1"/>
</dbReference>
<dbReference type="InterPro" id="IPR013221">
    <property type="entry name" value="Mur_ligase_cen"/>
</dbReference>
<gene>
    <name evidence="7 11" type="primary">murD</name>
    <name evidence="11" type="ORF">ENV35_07425</name>
</gene>
<feature type="binding site" evidence="7">
    <location>
        <begin position="117"/>
        <end position="123"/>
    </location>
    <ligand>
        <name>ATP</name>
        <dbReference type="ChEBI" id="CHEBI:30616"/>
    </ligand>
</feature>
<dbReference type="GO" id="GO:0071555">
    <property type="term" value="P:cell wall organization"/>
    <property type="evidence" value="ECO:0007669"/>
    <property type="project" value="UniProtKB-KW"/>
</dbReference>
<reference evidence="11" key="1">
    <citation type="journal article" date="2020" name="mSystems">
        <title>Genome- and Community-Level Interaction Insights into Carbon Utilization and Element Cycling Functions of Hydrothermarchaeota in Hydrothermal Sediment.</title>
        <authorList>
            <person name="Zhou Z."/>
            <person name="Liu Y."/>
            <person name="Xu W."/>
            <person name="Pan J."/>
            <person name="Luo Z.H."/>
            <person name="Li M."/>
        </authorList>
    </citation>
    <scope>NUCLEOTIDE SEQUENCE [LARGE SCALE GENOMIC DNA]</scope>
    <source>
        <strain evidence="11">SpSt-751</strain>
    </source>
</reference>
<feature type="domain" description="Mur ligase central" evidence="10">
    <location>
        <begin position="115"/>
        <end position="288"/>
    </location>
</feature>
<keyword evidence="7 8" id="KW-0961">Cell wall biogenesis/degradation</keyword>
<dbReference type="InterPro" id="IPR036615">
    <property type="entry name" value="Mur_ligase_C_dom_sf"/>
</dbReference>
<dbReference type="GO" id="GO:0009252">
    <property type="term" value="P:peptidoglycan biosynthetic process"/>
    <property type="evidence" value="ECO:0007669"/>
    <property type="project" value="UniProtKB-UniRule"/>
</dbReference>
<comment type="catalytic activity">
    <reaction evidence="7 8">
        <text>UDP-N-acetyl-alpha-D-muramoyl-L-alanine + D-glutamate + ATP = UDP-N-acetyl-alpha-D-muramoyl-L-alanyl-D-glutamate + ADP + phosphate + H(+)</text>
        <dbReference type="Rhea" id="RHEA:16429"/>
        <dbReference type="ChEBI" id="CHEBI:15378"/>
        <dbReference type="ChEBI" id="CHEBI:29986"/>
        <dbReference type="ChEBI" id="CHEBI:30616"/>
        <dbReference type="ChEBI" id="CHEBI:43474"/>
        <dbReference type="ChEBI" id="CHEBI:83898"/>
        <dbReference type="ChEBI" id="CHEBI:83900"/>
        <dbReference type="ChEBI" id="CHEBI:456216"/>
        <dbReference type="EC" id="6.3.2.9"/>
    </reaction>
</comment>
<name>A0A7C3WMY4_9BACT</name>
<keyword evidence="7 8" id="KW-0132">Cell division</keyword>
<evidence type="ECO:0000256" key="3">
    <source>
        <dbReference type="ARBA" id="ARBA00022490"/>
    </source>
</evidence>
<dbReference type="InterPro" id="IPR004101">
    <property type="entry name" value="Mur_ligase_C"/>
</dbReference>
<dbReference type="UniPathway" id="UPA00219"/>
<dbReference type="Pfam" id="PF08245">
    <property type="entry name" value="Mur_ligase_M"/>
    <property type="match status" value="1"/>
</dbReference>